<dbReference type="PANTHER" id="PTHR33154">
    <property type="entry name" value="TRANSCRIPTIONAL REGULATOR, ARSR FAMILY"/>
    <property type="match status" value="1"/>
</dbReference>
<dbReference type="Pfam" id="PF01022">
    <property type="entry name" value="HTH_5"/>
    <property type="match status" value="1"/>
</dbReference>
<dbReference type="GO" id="GO:0046685">
    <property type="term" value="P:response to arsenic-containing substance"/>
    <property type="evidence" value="ECO:0007669"/>
    <property type="project" value="UniProtKB-KW"/>
</dbReference>
<dbReference type="SUPFAM" id="SSF46785">
    <property type="entry name" value="Winged helix' DNA-binding domain"/>
    <property type="match status" value="1"/>
</dbReference>
<protein>
    <submittedName>
        <fullName evidence="6">Winged helix-turn-helix transcriptional regulator</fullName>
    </submittedName>
</protein>
<dbReference type="Proteomes" id="UP000480684">
    <property type="component" value="Unassembled WGS sequence"/>
</dbReference>
<keyword evidence="4" id="KW-0804">Transcription</keyword>
<dbReference type="InterPro" id="IPR011991">
    <property type="entry name" value="ArsR-like_HTH"/>
</dbReference>
<dbReference type="InterPro" id="IPR001845">
    <property type="entry name" value="HTH_ArsR_DNA-bd_dom"/>
</dbReference>
<name>A0A7C9QVT4_9PROT</name>
<dbReference type="PROSITE" id="PS50987">
    <property type="entry name" value="HTH_ARSR_2"/>
    <property type="match status" value="1"/>
</dbReference>
<evidence type="ECO:0000313" key="7">
    <source>
        <dbReference type="Proteomes" id="UP000480684"/>
    </source>
</evidence>
<accession>A0A7C9QVT4</accession>
<dbReference type="PRINTS" id="PR00778">
    <property type="entry name" value="HTHARSR"/>
</dbReference>
<dbReference type="SMART" id="SM00418">
    <property type="entry name" value="HTH_ARSR"/>
    <property type="match status" value="1"/>
</dbReference>
<comment type="caution">
    <text evidence="6">The sequence shown here is derived from an EMBL/GenBank/DDBJ whole genome shotgun (WGS) entry which is preliminary data.</text>
</comment>
<dbReference type="GO" id="GO:0003677">
    <property type="term" value="F:DNA binding"/>
    <property type="evidence" value="ECO:0007669"/>
    <property type="project" value="UniProtKB-KW"/>
</dbReference>
<evidence type="ECO:0000256" key="1">
    <source>
        <dbReference type="ARBA" id="ARBA00022849"/>
    </source>
</evidence>
<evidence type="ECO:0000256" key="4">
    <source>
        <dbReference type="ARBA" id="ARBA00023163"/>
    </source>
</evidence>
<keyword evidence="1" id="KW-0059">Arsenical resistance</keyword>
<evidence type="ECO:0000256" key="3">
    <source>
        <dbReference type="ARBA" id="ARBA00023125"/>
    </source>
</evidence>
<dbReference type="GO" id="GO:0003700">
    <property type="term" value="F:DNA-binding transcription factor activity"/>
    <property type="evidence" value="ECO:0007669"/>
    <property type="project" value="InterPro"/>
</dbReference>
<dbReference type="RefSeq" id="WP_163682268.1">
    <property type="nucleotide sequence ID" value="NZ_JAAIYP010000044.1"/>
</dbReference>
<dbReference type="Gene3D" id="1.10.10.10">
    <property type="entry name" value="Winged helix-like DNA-binding domain superfamily/Winged helix DNA-binding domain"/>
    <property type="match status" value="1"/>
</dbReference>
<gene>
    <name evidence="6" type="ORF">G4223_17140</name>
</gene>
<keyword evidence="3" id="KW-0238">DNA-binding</keyword>
<evidence type="ECO:0000313" key="6">
    <source>
        <dbReference type="EMBL" id="NFV81840.1"/>
    </source>
</evidence>
<keyword evidence="7" id="KW-1185">Reference proteome</keyword>
<dbReference type="InterPro" id="IPR051081">
    <property type="entry name" value="HTH_MetalResp_TranReg"/>
</dbReference>
<dbReference type="NCBIfam" id="NF033788">
    <property type="entry name" value="HTH_metalloreg"/>
    <property type="match status" value="1"/>
</dbReference>
<proteinExistence type="predicted"/>
<dbReference type="CDD" id="cd00090">
    <property type="entry name" value="HTH_ARSR"/>
    <property type="match status" value="1"/>
</dbReference>
<reference evidence="6 7" key="1">
    <citation type="submission" date="2020-02" db="EMBL/GenBank/DDBJ databases">
        <authorList>
            <person name="Dziuba M."/>
            <person name="Kuznetsov B."/>
            <person name="Mardanov A."/>
            <person name="Ravin N."/>
            <person name="Grouzdev D."/>
        </authorList>
    </citation>
    <scope>NUCLEOTIDE SEQUENCE [LARGE SCALE GENOMIC DNA]</scope>
    <source>
        <strain evidence="6 7">SpK</strain>
    </source>
</reference>
<evidence type="ECO:0000256" key="2">
    <source>
        <dbReference type="ARBA" id="ARBA00023015"/>
    </source>
</evidence>
<dbReference type="InterPro" id="IPR036390">
    <property type="entry name" value="WH_DNA-bd_sf"/>
</dbReference>
<dbReference type="EMBL" id="JAAIYP010000044">
    <property type="protein sequence ID" value="NFV81840.1"/>
    <property type="molecule type" value="Genomic_DNA"/>
</dbReference>
<dbReference type="InterPro" id="IPR036388">
    <property type="entry name" value="WH-like_DNA-bd_sf"/>
</dbReference>
<keyword evidence="2" id="KW-0805">Transcription regulation</keyword>
<organism evidence="6 7">
    <name type="scientific">Magnetospirillum aberrantis SpK</name>
    <dbReference type="NCBI Taxonomy" id="908842"/>
    <lineage>
        <taxon>Bacteria</taxon>
        <taxon>Pseudomonadati</taxon>
        <taxon>Pseudomonadota</taxon>
        <taxon>Alphaproteobacteria</taxon>
        <taxon>Rhodospirillales</taxon>
        <taxon>Rhodospirillaceae</taxon>
        <taxon>Magnetospirillum</taxon>
    </lineage>
</organism>
<dbReference type="AlphaFoldDB" id="A0A7C9QVT4"/>
<feature type="domain" description="HTH arsR-type" evidence="5">
    <location>
        <begin position="1"/>
        <end position="91"/>
    </location>
</feature>
<sequence>MIDSFEILTKALADASRLRLLKQLEDGEVCVCVLTESLGLAPATVSKHLSLLKAAGFIQARKNGRWVHYRLHDSPAPAAAALLAVLREQVSSEAASPTPCCE</sequence>
<dbReference type="PANTHER" id="PTHR33154:SF18">
    <property type="entry name" value="ARSENICAL RESISTANCE OPERON REPRESSOR"/>
    <property type="match status" value="1"/>
</dbReference>
<evidence type="ECO:0000259" key="5">
    <source>
        <dbReference type="PROSITE" id="PS50987"/>
    </source>
</evidence>